<dbReference type="SUPFAM" id="SSF55831">
    <property type="entry name" value="Thymidylate synthase/dCMP hydroxymethylase"/>
    <property type="match status" value="1"/>
</dbReference>
<gene>
    <name evidence="1" type="ORF">FXF69_25785</name>
</gene>
<evidence type="ECO:0008006" key="3">
    <source>
        <dbReference type="Google" id="ProtNLM"/>
    </source>
</evidence>
<proteinExistence type="predicted"/>
<dbReference type="AlphaFoldDB" id="A0A5D0NFN7"/>
<dbReference type="STRING" id="1220554.GCA_001552135_00040"/>
<dbReference type="Gene3D" id="3.30.572.10">
    <property type="entry name" value="Thymidylate synthase/dCMP hydroxymethylase domain"/>
    <property type="match status" value="1"/>
</dbReference>
<keyword evidence="2" id="KW-1185">Reference proteome</keyword>
<dbReference type="EMBL" id="VSFG01000006">
    <property type="protein sequence ID" value="TYB43254.1"/>
    <property type="molecule type" value="Genomic_DNA"/>
</dbReference>
<dbReference type="Proteomes" id="UP000323380">
    <property type="component" value="Unassembled WGS sequence"/>
</dbReference>
<organism evidence="1 2">
    <name type="scientific">Actinomadura chibensis</name>
    <dbReference type="NCBI Taxonomy" id="392828"/>
    <lineage>
        <taxon>Bacteria</taxon>
        <taxon>Bacillati</taxon>
        <taxon>Actinomycetota</taxon>
        <taxon>Actinomycetes</taxon>
        <taxon>Streptosporangiales</taxon>
        <taxon>Thermomonosporaceae</taxon>
        <taxon>Actinomadura</taxon>
    </lineage>
</organism>
<reference evidence="1 2" key="1">
    <citation type="submission" date="2019-08" db="EMBL/GenBank/DDBJ databases">
        <title>Actinomadura sp. nov. CYP1-5 isolated from mountain soil.</title>
        <authorList>
            <person name="Songsumanus A."/>
            <person name="Kuncharoen N."/>
            <person name="Kudo T."/>
            <person name="Yuki M."/>
            <person name="Igarashi Y."/>
            <person name="Tanasupawat S."/>
        </authorList>
    </citation>
    <scope>NUCLEOTIDE SEQUENCE [LARGE SCALE GENOMIC DNA]</scope>
    <source>
        <strain evidence="1 2">JCM 14158</strain>
    </source>
</reference>
<evidence type="ECO:0000313" key="1">
    <source>
        <dbReference type="EMBL" id="TYB43254.1"/>
    </source>
</evidence>
<evidence type="ECO:0000313" key="2">
    <source>
        <dbReference type="Proteomes" id="UP000323380"/>
    </source>
</evidence>
<protein>
    <recommendedName>
        <fullName evidence="3">Thymidylate synthase</fullName>
    </recommendedName>
</protein>
<sequence>MAAEITAGSRDVPAAEEKDVRRYETCGHAWIGVLRHVWAAGEAGLEDGGPIIEGPPLLFEVASLSWEDPILHEHGDRARLVRRAQERTRRPVRGRYWPRLHDLQGNDQIRWVVDLLRARPWTTSAWISLTVPGEPAEGLPCLTALSFRIRGYRLIMTAMFRSQDVHRGYLTYIPLRDVQVQVAEALGLPAGPLRVYVDVPHVHVADAERVASVLAAVPEPNAA</sequence>
<accession>A0A5D0NFN7</accession>
<name>A0A5D0NFN7_9ACTN</name>
<comment type="caution">
    <text evidence="1">The sequence shown here is derived from an EMBL/GenBank/DDBJ whole genome shotgun (WGS) entry which is preliminary data.</text>
</comment>
<dbReference type="InterPro" id="IPR036926">
    <property type="entry name" value="Thymidate_synth/dCMP_Mease_sf"/>
</dbReference>